<feature type="non-terminal residue" evidence="2">
    <location>
        <position position="1"/>
    </location>
</feature>
<protein>
    <submittedName>
        <fullName evidence="2">Uncharacterized protein</fullName>
    </submittedName>
</protein>
<keyword evidence="3" id="KW-1185">Reference proteome</keyword>
<proteinExistence type="predicted"/>
<name>A0AAD9D0E6_PAPLA</name>
<reference evidence="2" key="1">
    <citation type="submission" date="2023-02" db="EMBL/GenBank/DDBJ databases">
        <title>Identification and recombinant expression of a fungal hydrolase from Papiliotrema laurentii that hydrolyzes apple cutin and clears colloidal polyester polyurethane.</title>
        <authorList>
            <consortium name="DOE Joint Genome Institute"/>
            <person name="Roman V.A."/>
            <person name="Bojanowski C."/>
            <person name="Crable B.R."/>
            <person name="Wagner D.N."/>
            <person name="Hung C.S."/>
            <person name="Nadeau L.J."/>
            <person name="Schratz L."/>
            <person name="Haridas S."/>
            <person name="Pangilinan J."/>
            <person name="Lipzen A."/>
            <person name="Na H."/>
            <person name="Yan M."/>
            <person name="Ng V."/>
            <person name="Grigoriev I.V."/>
            <person name="Spatafora J.W."/>
            <person name="Barlow D."/>
            <person name="Biffinger J."/>
            <person name="Kelley-Loughnane N."/>
            <person name="Varaljay V.A."/>
            <person name="Crookes-Goodson W.J."/>
        </authorList>
    </citation>
    <scope>NUCLEOTIDE SEQUENCE</scope>
    <source>
        <strain evidence="2">5307AH</strain>
    </source>
</reference>
<sequence length="379" mass="41913">VLPLQGWLKLLSSRGVDMRVAMALAAKMYNSHNTKERLEGLDAKKLTSVIPDKEARKTVVNAVKNIASGKAYTKKRTRDSDLLEPLQETRDDLPESLEFHPILDPEQLIPVSVTVNRAPVKTAWAYTVALKMGFDVQESLSIAHVYVHLSSLKHALMLGNILNPQETKEAEDELAELPGGDERPWASGSKKDAGGASYSKGKGRGWEERETSAIGSSQPWVGILRARPVIERPDGTWRAIQQGVPVQPSVAYLYITRAFKTFTPHIMGALKLLADSYTADELNRLGLHMYNAFKPEVEQWGQKATLECVKILDQLKTPIVPSEAETMAKEQGDSGSSDKEVKRETDEESIKPKQMTVEEYEAMLDAEDGEGGFLEAGDI</sequence>
<evidence type="ECO:0000313" key="2">
    <source>
        <dbReference type="EMBL" id="KAK1923760.1"/>
    </source>
</evidence>
<feature type="compositionally biased region" description="Basic and acidic residues" evidence="1">
    <location>
        <begin position="180"/>
        <end position="193"/>
    </location>
</feature>
<feature type="region of interest" description="Disordered" evidence="1">
    <location>
        <begin position="169"/>
        <end position="213"/>
    </location>
</feature>
<accession>A0AAD9D0E6</accession>
<dbReference type="AlphaFoldDB" id="A0AAD9D0E6"/>
<gene>
    <name evidence="2" type="ORF">DB88DRAFT_528868</name>
</gene>
<feature type="non-terminal residue" evidence="2">
    <location>
        <position position="379"/>
    </location>
</feature>
<feature type="region of interest" description="Disordered" evidence="1">
    <location>
        <begin position="322"/>
        <end position="357"/>
    </location>
</feature>
<evidence type="ECO:0000256" key="1">
    <source>
        <dbReference type="SAM" id="MobiDB-lite"/>
    </source>
</evidence>
<dbReference type="Proteomes" id="UP001182556">
    <property type="component" value="Unassembled WGS sequence"/>
</dbReference>
<feature type="compositionally biased region" description="Basic and acidic residues" evidence="1">
    <location>
        <begin position="326"/>
        <end position="351"/>
    </location>
</feature>
<evidence type="ECO:0000313" key="3">
    <source>
        <dbReference type="Proteomes" id="UP001182556"/>
    </source>
</evidence>
<dbReference type="EMBL" id="JAODAN010000006">
    <property type="protein sequence ID" value="KAK1923760.1"/>
    <property type="molecule type" value="Genomic_DNA"/>
</dbReference>
<comment type="caution">
    <text evidence="2">The sequence shown here is derived from an EMBL/GenBank/DDBJ whole genome shotgun (WGS) entry which is preliminary data.</text>
</comment>
<organism evidence="2 3">
    <name type="scientific">Papiliotrema laurentii</name>
    <name type="common">Cryptococcus laurentii</name>
    <dbReference type="NCBI Taxonomy" id="5418"/>
    <lineage>
        <taxon>Eukaryota</taxon>
        <taxon>Fungi</taxon>
        <taxon>Dikarya</taxon>
        <taxon>Basidiomycota</taxon>
        <taxon>Agaricomycotina</taxon>
        <taxon>Tremellomycetes</taxon>
        <taxon>Tremellales</taxon>
        <taxon>Rhynchogastremaceae</taxon>
        <taxon>Papiliotrema</taxon>
    </lineage>
</organism>